<dbReference type="PANTHER" id="PTHR42824">
    <property type="entry name" value="GLUTAMINE AMIDOTRANSFERASE"/>
    <property type="match status" value="1"/>
</dbReference>
<dbReference type="EMBL" id="BDSP01000122">
    <property type="protein sequence ID" value="GAX17747.1"/>
    <property type="molecule type" value="Genomic_DNA"/>
</dbReference>
<sequence length="336" mass="37726">MNCAAPTDFGLSWPDFCQRGGATDVHADGWGLVYYANNGLRQFHDVEAASTSPLAQFLGRQNIQASNVLAHIRYATSGQVDLANVHPFCREMWALNWSFCHNGQIPLFDDHPDTWLGNIPGDRMYYPVGTTDSEKAFCAILNSLRAEFTGSMPSLPVLHDRIRALCDEIIEYDPQGTILNFLLACGPHALWVYSYPGRRPGSSTWNGLHYTVRSRSTCLGDEDYAVTVSIPGNSTNGCDKSSFLHDFNNDETSRSRQICIVATTPLTNDEEWIELKPRELILFDEGLPHVSPRELFRVEMQGHGLDNNGKVLTKARLEEDMRQYEFHKEFYVGGGI</sequence>
<comment type="caution">
    <text evidence="3">The sequence shown here is derived from an EMBL/GenBank/DDBJ whole genome shotgun (WGS) entry which is preliminary data.</text>
</comment>
<dbReference type="CDD" id="cd01908">
    <property type="entry name" value="YafJ"/>
    <property type="match status" value="1"/>
</dbReference>
<organism evidence="3 4">
    <name type="scientific">Fistulifera solaris</name>
    <name type="common">Oleaginous diatom</name>
    <dbReference type="NCBI Taxonomy" id="1519565"/>
    <lineage>
        <taxon>Eukaryota</taxon>
        <taxon>Sar</taxon>
        <taxon>Stramenopiles</taxon>
        <taxon>Ochrophyta</taxon>
        <taxon>Bacillariophyta</taxon>
        <taxon>Bacillariophyceae</taxon>
        <taxon>Bacillariophycidae</taxon>
        <taxon>Naviculales</taxon>
        <taxon>Naviculaceae</taxon>
        <taxon>Fistulifera</taxon>
    </lineage>
</organism>
<dbReference type="PANTHER" id="PTHR42824:SF1">
    <property type="entry name" value="GLUTAMINE AMIDOTRANSFERASE YAFJ-RELATED"/>
    <property type="match status" value="1"/>
</dbReference>
<gene>
    <name evidence="3" type="ORF">FisN_24Hh187</name>
</gene>
<feature type="domain" description="Glutamine amidotransferase type-2" evidence="2">
    <location>
        <begin position="1"/>
        <end position="286"/>
    </location>
</feature>
<proteinExistence type="predicted"/>
<dbReference type="Gene3D" id="3.60.20.10">
    <property type="entry name" value="Glutamine Phosphoribosylpyrophosphate, subunit 1, domain 1"/>
    <property type="match status" value="1"/>
</dbReference>
<dbReference type="InterPro" id="IPR026869">
    <property type="entry name" value="EgtC-like"/>
</dbReference>
<evidence type="ECO:0000256" key="1">
    <source>
        <dbReference type="ARBA" id="ARBA00022962"/>
    </source>
</evidence>
<accession>A0A1Z5JUN9</accession>
<dbReference type="PROSITE" id="PS51278">
    <property type="entry name" value="GATASE_TYPE_2"/>
    <property type="match status" value="1"/>
</dbReference>
<keyword evidence="4" id="KW-1185">Reference proteome</keyword>
<dbReference type="InterPro" id="IPR017932">
    <property type="entry name" value="GATase_2_dom"/>
</dbReference>
<keyword evidence="1" id="KW-0315">Glutamine amidotransferase</keyword>
<dbReference type="Pfam" id="PF13230">
    <property type="entry name" value="GATase_4"/>
    <property type="match status" value="2"/>
</dbReference>
<evidence type="ECO:0000313" key="4">
    <source>
        <dbReference type="Proteomes" id="UP000198406"/>
    </source>
</evidence>
<evidence type="ECO:0000259" key="2">
    <source>
        <dbReference type="PROSITE" id="PS51278"/>
    </source>
</evidence>
<dbReference type="OrthoDB" id="185546at2759"/>
<dbReference type="Proteomes" id="UP000198406">
    <property type="component" value="Unassembled WGS sequence"/>
</dbReference>
<dbReference type="InParanoid" id="A0A1Z5JUN9"/>
<dbReference type="AlphaFoldDB" id="A0A1Z5JUN9"/>
<dbReference type="InterPro" id="IPR029055">
    <property type="entry name" value="Ntn_hydrolases_N"/>
</dbReference>
<reference evidence="3 4" key="1">
    <citation type="journal article" date="2015" name="Plant Cell">
        <title>Oil accumulation by the oleaginous diatom Fistulifera solaris as revealed by the genome and transcriptome.</title>
        <authorList>
            <person name="Tanaka T."/>
            <person name="Maeda Y."/>
            <person name="Veluchamy A."/>
            <person name="Tanaka M."/>
            <person name="Abida H."/>
            <person name="Marechal E."/>
            <person name="Bowler C."/>
            <person name="Muto M."/>
            <person name="Sunaga Y."/>
            <person name="Tanaka M."/>
            <person name="Yoshino T."/>
            <person name="Taniguchi T."/>
            <person name="Fukuda Y."/>
            <person name="Nemoto M."/>
            <person name="Matsumoto M."/>
            <person name="Wong P.S."/>
            <person name="Aburatani S."/>
            <person name="Fujibuchi W."/>
        </authorList>
    </citation>
    <scope>NUCLEOTIDE SEQUENCE [LARGE SCALE GENOMIC DNA]</scope>
    <source>
        <strain evidence="3 4">JPCC DA0580</strain>
    </source>
</reference>
<dbReference type="SUPFAM" id="SSF56235">
    <property type="entry name" value="N-terminal nucleophile aminohydrolases (Ntn hydrolases)"/>
    <property type="match status" value="1"/>
</dbReference>
<name>A0A1Z5JUN9_FISSO</name>
<protein>
    <recommendedName>
        <fullName evidence="2">Glutamine amidotransferase type-2 domain-containing protein</fullName>
    </recommendedName>
</protein>
<evidence type="ECO:0000313" key="3">
    <source>
        <dbReference type="EMBL" id="GAX17747.1"/>
    </source>
</evidence>